<dbReference type="EMBL" id="AZHA01000002">
    <property type="protein sequence ID" value="OAA51245.1"/>
    <property type="molecule type" value="Genomic_DNA"/>
</dbReference>
<dbReference type="Pfam" id="PF00295">
    <property type="entry name" value="Glyco_hydro_28"/>
    <property type="match status" value="1"/>
</dbReference>
<comment type="subcellular location">
    <subcellularLocation>
        <location evidence="1">Secreted</location>
    </subcellularLocation>
</comment>
<dbReference type="Proteomes" id="UP000076863">
    <property type="component" value="Unassembled WGS sequence"/>
</dbReference>
<comment type="caution">
    <text evidence="11">The sequence shown here is derived from an EMBL/GenBank/DDBJ whole genome shotgun (WGS) entry which is preliminary data.</text>
</comment>
<evidence type="ECO:0000256" key="6">
    <source>
        <dbReference type="ARBA" id="ARBA00023180"/>
    </source>
</evidence>
<comment type="similarity">
    <text evidence="2 9">Belongs to the glycosyl hydrolase 28 family.</text>
</comment>
<keyword evidence="6" id="KW-0325">Glycoprotein</keyword>
<evidence type="ECO:0000256" key="8">
    <source>
        <dbReference type="ARBA" id="ARBA00023316"/>
    </source>
</evidence>
<organism evidence="11 12">
    <name type="scientific">Beauveria brongniartii RCEF 3172</name>
    <dbReference type="NCBI Taxonomy" id="1081107"/>
    <lineage>
        <taxon>Eukaryota</taxon>
        <taxon>Fungi</taxon>
        <taxon>Dikarya</taxon>
        <taxon>Ascomycota</taxon>
        <taxon>Pezizomycotina</taxon>
        <taxon>Sordariomycetes</taxon>
        <taxon>Hypocreomycetidae</taxon>
        <taxon>Hypocreales</taxon>
        <taxon>Cordycipitaceae</taxon>
        <taxon>Beauveria</taxon>
        <taxon>Beauveria brongniartii</taxon>
    </lineage>
</organism>
<dbReference type="PANTHER" id="PTHR31736:SF8">
    <property type="entry name" value="PUTATIVE (AFU_ORTHOLOGUE AFUA_7G06410)-RELATED"/>
    <property type="match status" value="1"/>
</dbReference>
<sequence length="434" mass="48354">MRFLTVLASVIPLLATARGDAAGIIPALAGDEAFWMSKGKTYGRKLCYVPPNGNGGDDAHAIMRALNHDCRKNSIIVFPGPVYNIKSNMTTIKMNNVHIHHFGRFLWSTDIEYWRSVSMPVGFQNQSTVWYFGGNNVTLDGHGVGTLDGNGQVWYDWARNQGNLARRPMMINWRRLTNSRIIGMRFVQSQMWTMAITYSEHLEFTDIYVNNTSRSQWNTLNTDGIDTIYSDDITLRRWRITCGDDAVALKGNSSNVRVLDTEIYGGQGLAIGSVGQYKDQYEHVTSFVAKNITLFDTTYAIYLKTWGGNSKGYPPNGGGGGLGFMSDIVLEDIKLRGVRRYPLFAWQCENYEGGLGKDCQSSKFRMHNFAASSVSGWGTKDVSHAGWFQCSASAGGCNNFTVSGFHVTQGKGGDELKLWYCNNMHDHTGFDCSD</sequence>
<dbReference type="GO" id="GO:0005576">
    <property type="term" value="C:extracellular region"/>
    <property type="evidence" value="ECO:0007669"/>
    <property type="project" value="UniProtKB-SubCell"/>
</dbReference>
<dbReference type="GO" id="GO:0004650">
    <property type="term" value="F:polygalacturonase activity"/>
    <property type="evidence" value="ECO:0007669"/>
    <property type="project" value="InterPro"/>
</dbReference>
<evidence type="ECO:0000313" key="12">
    <source>
        <dbReference type="Proteomes" id="UP000076863"/>
    </source>
</evidence>
<evidence type="ECO:0000256" key="9">
    <source>
        <dbReference type="RuleBase" id="RU361169"/>
    </source>
</evidence>
<dbReference type="InterPro" id="IPR000743">
    <property type="entry name" value="Glyco_hydro_28"/>
</dbReference>
<evidence type="ECO:0000256" key="1">
    <source>
        <dbReference type="ARBA" id="ARBA00004613"/>
    </source>
</evidence>
<dbReference type="InterPro" id="IPR011050">
    <property type="entry name" value="Pectin_lyase_fold/virulence"/>
</dbReference>
<dbReference type="OrthoDB" id="187139at2759"/>
<gene>
    <name evidence="11" type="ORF">BBO_01192</name>
</gene>
<dbReference type="PANTHER" id="PTHR31736">
    <property type="match status" value="1"/>
</dbReference>
<evidence type="ECO:0000256" key="7">
    <source>
        <dbReference type="ARBA" id="ARBA00023295"/>
    </source>
</evidence>
<evidence type="ECO:0000256" key="3">
    <source>
        <dbReference type="ARBA" id="ARBA00022525"/>
    </source>
</evidence>
<reference evidence="11 12" key="1">
    <citation type="journal article" date="2016" name="Genome Biol. Evol.">
        <title>Divergent and convergent evolution of fungal pathogenicity.</title>
        <authorList>
            <person name="Shang Y."/>
            <person name="Xiao G."/>
            <person name="Zheng P."/>
            <person name="Cen K."/>
            <person name="Zhan S."/>
            <person name="Wang C."/>
        </authorList>
    </citation>
    <scope>NUCLEOTIDE SEQUENCE [LARGE SCALE GENOMIC DNA]</scope>
    <source>
        <strain evidence="11 12">RCEF 3172</strain>
    </source>
</reference>
<keyword evidence="5 9" id="KW-0378">Hydrolase</keyword>
<protein>
    <submittedName>
        <fullName evidence="11">Exo-polygalacturonase</fullName>
    </submittedName>
</protein>
<proteinExistence type="inferred from homology"/>
<evidence type="ECO:0000256" key="2">
    <source>
        <dbReference type="ARBA" id="ARBA00008834"/>
    </source>
</evidence>
<dbReference type="Gene3D" id="2.160.20.10">
    <property type="entry name" value="Single-stranded right-handed beta-helix, Pectin lyase-like"/>
    <property type="match status" value="1"/>
</dbReference>
<feature type="signal peptide" evidence="10">
    <location>
        <begin position="1"/>
        <end position="21"/>
    </location>
</feature>
<dbReference type="GO" id="GO:0005975">
    <property type="term" value="P:carbohydrate metabolic process"/>
    <property type="evidence" value="ECO:0007669"/>
    <property type="project" value="InterPro"/>
</dbReference>
<keyword evidence="3" id="KW-0964">Secreted</keyword>
<evidence type="ECO:0000313" key="11">
    <source>
        <dbReference type="EMBL" id="OAA51245.1"/>
    </source>
</evidence>
<keyword evidence="4 10" id="KW-0732">Signal</keyword>
<dbReference type="SUPFAM" id="SSF51126">
    <property type="entry name" value="Pectin lyase-like"/>
    <property type="match status" value="1"/>
</dbReference>
<evidence type="ECO:0000256" key="5">
    <source>
        <dbReference type="ARBA" id="ARBA00022801"/>
    </source>
</evidence>
<name>A0A162I1W3_9HYPO</name>
<feature type="chain" id="PRO_5007835521" evidence="10">
    <location>
        <begin position="22"/>
        <end position="434"/>
    </location>
</feature>
<keyword evidence="12" id="KW-1185">Reference proteome</keyword>
<keyword evidence="8" id="KW-0961">Cell wall biogenesis/degradation</keyword>
<dbReference type="GO" id="GO:0071555">
    <property type="term" value="P:cell wall organization"/>
    <property type="evidence" value="ECO:0007669"/>
    <property type="project" value="UniProtKB-KW"/>
</dbReference>
<dbReference type="InterPro" id="IPR012334">
    <property type="entry name" value="Pectin_lyas_fold"/>
</dbReference>
<dbReference type="AlphaFoldDB" id="A0A162I1W3"/>
<accession>A0A162I1W3</accession>
<keyword evidence="7 9" id="KW-0326">Glycosidase</keyword>
<evidence type="ECO:0000256" key="10">
    <source>
        <dbReference type="SAM" id="SignalP"/>
    </source>
</evidence>
<evidence type="ECO:0000256" key="4">
    <source>
        <dbReference type="ARBA" id="ARBA00022729"/>
    </source>
</evidence>